<accession>A0ACC0FZD0</accession>
<evidence type="ECO:0000313" key="2">
    <source>
        <dbReference type="Proteomes" id="UP001060215"/>
    </source>
</evidence>
<keyword evidence="2" id="KW-1185">Reference proteome</keyword>
<dbReference type="EMBL" id="CM045769">
    <property type="protein sequence ID" value="KAI7993769.1"/>
    <property type="molecule type" value="Genomic_DNA"/>
</dbReference>
<proteinExistence type="predicted"/>
<sequence>MQTSTMQQHSCEEHPPGFPSKQSARGSVKIAEGAGDRPGKPVALTAHAELCSCWSAMKNKETRGEEVGLTHGRESIQECQVDAAIPAKKVEESLTENSAFHSVTAASLYVKTSPISSSGIYFRSGLSSGGAKIQERNLQKISRNSHRNPLSGPALKVIWKGNFEVLDFPYEDRICEGFLAHPSVKMSSKAYEFARQIVGVLQFRVHAYRAFWPEIFQSDCPDANDIALYFYPGKIERSRKQYAFLLKFIEKRDLMLRSCMGRMELLVFPSKLLHVDCQKLGESYFMWGVFRPLKGKKTMPKTDFSRDRVVQNEEQKDIQ</sequence>
<dbReference type="Proteomes" id="UP001060215">
    <property type="component" value="Chromosome 12"/>
</dbReference>
<reference evidence="1 2" key="1">
    <citation type="journal article" date="2022" name="Plant J.">
        <title>Chromosome-level genome of Camellia lanceoleosa provides a valuable resource for understanding genome evolution and self-incompatibility.</title>
        <authorList>
            <person name="Gong W."/>
            <person name="Xiao S."/>
            <person name="Wang L."/>
            <person name="Liao Z."/>
            <person name="Chang Y."/>
            <person name="Mo W."/>
            <person name="Hu G."/>
            <person name="Li W."/>
            <person name="Zhao G."/>
            <person name="Zhu H."/>
            <person name="Hu X."/>
            <person name="Ji K."/>
            <person name="Xiang X."/>
            <person name="Song Q."/>
            <person name="Yuan D."/>
            <person name="Jin S."/>
            <person name="Zhang L."/>
        </authorList>
    </citation>
    <scope>NUCLEOTIDE SEQUENCE [LARGE SCALE GENOMIC DNA]</scope>
    <source>
        <strain evidence="1">SQ_2022a</strain>
    </source>
</reference>
<protein>
    <submittedName>
        <fullName evidence="1">Uncharacterized protein</fullName>
    </submittedName>
</protein>
<gene>
    <name evidence="1" type="ORF">LOK49_LG11G01016</name>
</gene>
<name>A0ACC0FZD0_9ERIC</name>
<organism evidence="1 2">
    <name type="scientific">Camellia lanceoleosa</name>
    <dbReference type="NCBI Taxonomy" id="1840588"/>
    <lineage>
        <taxon>Eukaryota</taxon>
        <taxon>Viridiplantae</taxon>
        <taxon>Streptophyta</taxon>
        <taxon>Embryophyta</taxon>
        <taxon>Tracheophyta</taxon>
        <taxon>Spermatophyta</taxon>
        <taxon>Magnoliopsida</taxon>
        <taxon>eudicotyledons</taxon>
        <taxon>Gunneridae</taxon>
        <taxon>Pentapetalae</taxon>
        <taxon>asterids</taxon>
        <taxon>Ericales</taxon>
        <taxon>Theaceae</taxon>
        <taxon>Camellia</taxon>
    </lineage>
</organism>
<evidence type="ECO:0000313" key="1">
    <source>
        <dbReference type="EMBL" id="KAI7993769.1"/>
    </source>
</evidence>
<comment type="caution">
    <text evidence="1">The sequence shown here is derived from an EMBL/GenBank/DDBJ whole genome shotgun (WGS) entry which is preliminary data.</text>
</comment>